<dbReference type="EMBL" id="CAAALY010001131">
    <property type="protein sequence ID" value="VEL07154.1"/>
    <property type="molecule type" value="Genomic_DNA"/>
</dbReference>
<comment type="caution">
    <text evidence="1">The sequence shown here is derived from an EMBL/GenBank/DDBJ whole genome shotgun (WGS) entry which is preliminary data.</text>
</comment>
<dbReference type="OrthoDB" id="6287542at2759"/>
<proteinExistence type="predicted"/>
<evidence type="ECO:0000313" key="2">
    <source>
        <dbReference type="Proteomes" id="UP000784294"/>
    </source>
</evidence>
<keyword evidence="2" id="KW-1185">Reference proteome</keyword>
<protein>
    <submittedName>
        <fullName evidence="1">Uncharacterized protein</fullName>
    </submittedName>
</protein>
<dbReference type="Proteomes" id="UP000784294">
    <property type="component" value="Unassembled WGS sequence"/>
</dbReference>
<name>A0A3S4ZY54_9PLAT</name>
<accession>A0A3S4ZY54</accession>
<gene>
    <name evidence="1" type="ORF">PXEA_LOCUS594</name>
</gene>
<reference evidence="1" key="1">
    <citation type="submission" date="2018-11" db="EMBL/GenBank/DDBJ databases">
        <authorList>
            <consortium name="Pathogen Informatics"/>
        </authorList>
    </citation>
    <scope>NUCLEOTIDE SEQUENCE</scope>
</reference>
<evidence type="ECO:0000313" key="1">
    <source>
        <dbReference type="EMBL" id="VEL07154.1"/>
    </source>
</evidence>
<sequence>MNLQMVDVAAELCLASLTDCATLKPHEIYRALAQCEEHSSATLERGLVCIERGANHSPYGILPEIHFQLARHWFTFYRKAAQQACEARSTEEKLSDARFRLDSNSTDLFNIENNRHRTAPFDNYTFSDTILTETSPSLPLPSMNTNGSGSHSTYLCDRNGNVNGLAISQQSSIATNHSGQPILSTGSLAAEGGSGDHSLCANSNRKNFEQFFLPLMYYPSASLIPQPSASVYPSISENHQQPLHQLHQPNQQIPANWRFSTLSTPHIGSFNYQSDQDAFASGGLISSASYTFYPRTATDSVQSNQYSTNPSDSCLSSRPQPLQHCHYAATLNNAANVVNSIQDYSHQDQPTPNQICHTAKSSLFHQVSVFDMMAYIY</sequence>
<dbReference type="AlphaFoldDB" id="A0A3S4ZY54"/>
<organism evidence="1 2">
    <name type="scientific">Protopolystoma xenopodis</name>
    <dbReference type="NCBI Taxonomy" id="117903"/>
    <lineage>
        <taxon>Eukaryota</taxon>
        <taxon>Metazoa</taxon>
        <taxon>Spiralia</taxon>
        <taxon>Lophotrochozoa</taxon>
        <taxon>Platyhelminthes</taxon>
        <taxon>Monogenea</taxon>
        <taxon>Polyopisthocotylea</taxon>
        <taxon>Polystomatidea</taxon>
        <taxon>Polystomatidae</taxon>
        <taxon>Protopolystoma</taxon>
    </lineage>
</organism>